<dbReference type="EMBL" id="QSTD01000005">
    <property type="protein sequence ID" value="RGM29495.1"/>
    <property type="molecule type" value="Genomic_DNA"/>
</dbReference>
<organism evidence="4 5">
    <name type="scientific">Staphylococcus warneri</name>
    <dbReference type="NCBI Taxonomy" id="1292"/>
    <lineage>
        <taxon>Bacteria</taxon>
        <taxon>Bacillati</taxon>
        <taxon>Bacillota</taxon>
        <taxon>Bacilli</taxon>
        <taxon>Bacillales</taxon>
        <taxon>Staphylococcaceae</taxon>
        <taxon>Staphylococcus</taxon>
    </lineage>
</organism>
<feature type="compositionally biased region" description="Low complexity" evidence="1">
    <location>
        <begin position="43"/>
        <end position="58"/>
    </location>
</feature>
<dbReference type="EMBL" id="QXWP01000005">
    <property type="protein sequence ID" value="NBH31305.1"/>
    <property type="molecule type" value="Genomic_DNA"/>
</dbReference>
<accession>A0A8B2ZL51</accession>
<name>A0A8B2ZL51_STAWA</name>
<evidence type="ECO:0000313" key="2">
    <source>
        <dbReference type="EMBL" id="MCG6224646.1"/>
    </source>
</evidence>
<dbReference type="RefSeq" id="WP_002467351.1">
    <property type="nucleotide sequence ID" value="NZ_CABMFV010000005.1"/>
</dbReference>
<proteinExistence type="predicted"/>
<sequence length="488" mass="52420">MKRYVTKKTKPIVKITLGLITASISLGTISVVTQQATAHASTVQTTHNHTSTHNQTRTPSIAPHISQTKTPVKHVTTTVKAPTTVKTTTKVATIKQPTQTVKTVSVSAPKTSRTSTIKTSTSHTQKPTSAKAPTSTHHKSSTTMTKTSTNHTTTTKAPITKATVSKTSTTKPTNATQHTTTTPSKSTTSTKTSTTTRPPSQTSKTVSKTSTSTAKAPSSSTSLPSTKPSTTTASSTKPVTPTTSTTTQTSASSKDTNLPSTGAHSDAKPIIPVESTHKDYYTSMTQLERETKEGIDWKKETRDQGNQVLIVAPHGGNIEQGTSELTKLLAQQGGYDYFSFEATRPSNNTQLHVTSTHYDDPTLHQMIEGRAATISIHGAKGDDQIVFLGGAKSDLRDAIQSQLESRGFAVQVPPEYLGGLNEDNFINKNENSTGVQLELTTALRKALFINQDMSTTSRKNENNWSPLMYQFVDALHIAISQTTETSTH</sequence>
<dbReference type="Proteomes" id="UP000261016">
    <property type="component" value="Unassembled WGS sequence"/>
</dbReference>
<feature type="compositionally biased region" description="Low complexity" evidence="1">
    <location>
        <begin position="111"/>
        <end position="124"/>
    </location>
</feature>
<reference evidence="4 5" key="1">
    <citation type="submission" date="2018-08" db="EMBL/GenBank/DDBJ databases">
        <title>A genome reference for cultivated species of the human gut microbiota.</title>
        <authorList>
            <person name="Zou Y."/>
            <person name="Xue W."/>
            <person name="Luo G."/>
        </authorList>
    </citation>
    <scope>NUCLEOTIDE SEQUENCE [LARGE SCALE GENOMIC DNA]</scope>
    <source>
        <strain evidence="4 5">OM08-17AT</strain>
    </source>
</reference>
<reference evidence="2 7" key="3">
    <citation type="submission" date="2020-03" db="EMBL/GenBank/DDBJ databases">
        <title>Comparative genetics of Staphylococcus warneri persistents from caprine mastitis.</title>
        <authorList>
            <person name="Franca C.A."/>
            <person name="Rosa D.S."/>
            <person name="Silva A."/>
            <person name="Rodrigues D.L.N."/>
            <person name="Santos R.G."/>
            <person name="Castillo R.E.H."/>
            <person name="Moreira M.A.S."/>
            <person name="Lima M.C."/>
            <person name="Gouveia G.V."/>
            <person name="Gouveia J.J.S."/>
            <person name="Souza R.F.S."/>
            <person name="Bertram B."/>
            <person name="Azevedo V."/>
            <person name="Costa M."/>
        </authorList>
    </citation>
    <scope>NUCLEOTIDE SEQUENCE [LARGE SCALE GENOMIC DNA]</scope>
    <source>
        <strain evidence="2 7">Cap 9.2</strain>
    </source>
</reference>
<evidence type="ECO:0000313" key="4">
    <source>
        <dbReference type="EMBL" id="RGM29495.1"/>
    </source>
</evidence>
<feature type="compositionally biased region" description="Low complexity" evidence="1">
    <location>
        <begin position="141"/>
        <end position="254"/>
    </location>
</feature>
<evidence type="ECO:0000313" key="7">
    <source>
        <dbReference type="Proteomes" id="UP000814367"/>
    </source>
</evidence>
<evidence type="ECO:0000256" key="1">
    <source>
        <dbReference type="SAM" id="MobiDB-lite"/>
    </source>
</evidence>
<dbReference type="Pfam" id="PF05908">
    <property type="entry name" value="Gamma_PGA_hydro"/>
    <property type="match status" value="1"/>
</dbReference>
<keyword evidence="2" id="KW-0378">Hydrolase</keyword>
<dbReference type="GO" id="GO:0016787">
    <property type="term" value="F:hydrolase activity"/>
    <property type="evidence" value="ECO:0007669"/>
    <property type="project" value="UniProtKB-KW"/>
</dbReference>
<dbReference type="InterPro" id="IPR038128">
    <property type="entry name" value="Gamma_PGA_hydro_sf"/>
</dbReference>
<evidence type="ECO:0000313" key="5">
    <source>
        <dbReference type="Proteomes" id="UP000261016"/>
    </source>
</evidence>
<gene>
    <name evidence="3" type="ORF">D3Z30_09955</name>
    <name evidence="4" type="ORF">DXC19_09720</name>
    <name evidence="2" type="ORF">G8J23_01270</name>
</gene>
<feature type="region of interest" description="Disordered" evidence="1">
    <location>
        <begin position="99"/>
        <end position="274"/>
    </location>
</feature>
<feature type="compositionally biased region" description="Polar residues" evidence="1">
    <location>
        <begin position="99"/>
        <end position="110"/>
    </location>
</feature>
<reference evidence="3 6" key="2">
    <citation type="submission" date="2018-08" db="EMBL/GenBank/DDBJ databases">
        <title>Murine metabolic-syndrome-specific gut microbial biobank.</title>
        <authorList>
            <person name="Liu C."/>
        </authorList>
    </citation>
    <scope>NUCLEOTIDE SEQUENCE [LARGE SCALE GENOMIC DNA]</scope>
    <source>
        <strain evidence="3 6">1XD21-27</strain>
    </source>
</reference>
<dbReference type="EMBL" id="JAANHJ010000001">
    <property type="protein sequence ID" value="MCG6224646.1"/>
    <property type="molecule type" value="Genomic_DNA"/>
</dbReference>
<feature type="region of interest" description="Disordered" evidence="1">
    <location>
        <begin position="43"/>
        <end position="62"/>
    </location>
</feature>
<comment type="caution">
    <text evidence="4">The sequence shown here is derived from an EMBL/GenBank/DDBJ whole genome shotgun (WGS) entry which is preliminary data.</text>
</comment>
<protein>
    <submittedName>
        <fullName evidence="2">Poly-gamma-glutamate hydrolase family protein</fullName>
    </submittedName>
</protein>
<keyword evidence="7" id="KW-1185">Reference proteome</keyword>
<dbReference type="Proteomes" id="UP000481807">
    <property type="component" value="Unassembled WGS sequence"/>
</dbReference>
<dbReference type="AlphaFoldDB" id="A0A8B2ZL51"/>
<dbReference type="InterPro" id="IPR008585">
    <property type="entry name" value="Gamma_PGA_hydro"/>
</dbReference>
<dbReference type="Gene3D" id="3.40.630.100">
    <property type="entry name" value="Poly-gamma-glutamate hydrolase, zinc-binding motif"/>
    <property type="match status" value="1"/>
</dbReference>
<evidence type="ECO:0000313" key="3">
    <source>
        <dbReference type="EMBL" id="NBH31305.1"/>
    </source>
</evidence>
<dbReference type="Proteomes" id="UP000814367">
    <property type="component" value="Unassembled WGS sequence"/>
</dbReference>
<evidence type="ECO:0000313" key="6">
    <source>
        <dbReference type="Proteomes" id="UP000481807"/>
    </source>
</evidence>